<dbReference type="Gene3D" id="3.40.630.30">
    <property type="match status" value="1"/>
</dbReference>
<evidence type="ECO:0000256" key="2">
    <source>
        <dbReference type="ARBA" id="ARBA00023315"/>
    </source>
</evidence>
<keyword evidence="9" id="KW-1185">Reference proteome</keyword>
<reference evidence="5 9" key="1">
    <citation type="submission" date="2018-08" db="EMBL/GenBank/DDBJ databases">
        <title>Draft genome of Streptococcus sp .nov. Z2.</title>
        <authorList>
            <person name="Tian Z."/>
        </authorList>
    </citation>
    <scope>NUCLEOTIDE SEQUENCE [LARGE SCALE GENOMIC DNA]</scope>
    <source>
        <strain evidence="5 9">Z2</strain>
    </source>
</reference>
<sequence length="163" mass="18568">MILREIQKKDNRAVAHLIRQILTEFSLDKKGTAYYDPQLDDLTAYYNEYDKAAYFVIEDGGEIIASGGFAPISSAVAELQKLYVKKECRGRGLSTLLMDKILKEAQSKGYQQIYLETTSLLPQAVSVYKKYGFKHLDAPLENENGHSAMDIWMIKTFNMDLEL</sequence>
<dbReference type="EMBL" id="QVQZ01000004">
    <property type="protein sequence ID" value="RFU53717.1"/>
    <property type="molecule type" value="Genomic_DNA"/>
</dbReference>
<accession>A0A346NCU1</accession>
<dbReference type="InterPro" id="IPR000182">
    <property type="entry name" value="GNAT_dom"/>
</dbReference>
<evidence type="ECO:0000313" key="7">
    <source>
        <dbReference type="Proteomes" id="UP000246115"/>
    </source>
</evidence>
<name>A0A372KN60_9STRE</name>
<reference evidence="4" key="4">
    <citation type="journal article" date="2019" name="Int. J. Syst. Evol. Microbiol.">
        <title>Streptococcus chenjunshii sp. nov. isolated from feces of Tibetan antelopes.</title>
        <authorList>
            <person name="Tian Z."/>
            <person name="Lu S."/>
            <person name="Jin D."/>
            <person name="Yang J."/>
            <person name="Pu J."/>
            <person name="Lai X.H."/>
            <person name="Bai X.N."/>
            <person name="Wu X.M."/>
            <person name="Li J."/>
            <person name="Wang S."/>
            <person name="Xu J."/>
        </authorList>
    </citation>
    <scope>NUCLEOTIDE SEQUENCE</scope>
    <source>
        <strain evidence="4">Z15</strain>
    </source>
</reference>
<organism evidence="6 8">
    <name type="scientific">Streptococcus chenjunshii</name>
    <dbReference type="NCBI Taxonomy" id="2173853"/>
    <lineage>
        <taxon>Bacteria</taxon>
        <taxon>Bacillati</taxon>
        <taxon>Bacillota</taxon>
        <taxon>Bacilli</taxon>
        <taxon>Lactobacillales</taxon>
        <taxon>Streptococcaceae</taxon>
        <taxon>Streptococcus</taxon>
    </lineage>
</organism>
<accession>A0A372KN60</accession>
<dbReference type="EMBL" id="CP031733">
    <property type="protein sequence ID" value="AXQ78836.1"/>
    <property type="molecule type" value="Genomic_DNA"/>
</dbReference>
<evidence type="ECO:0000313" key="8">
    <source>
        <dbReference type="Proteomes" id="UP000262901"/>
    </source>
</evidence>
<evidence type="ECO:0000313" key="4">
    <source>
        <dbReference type="EMBL" id="AXQ78836.1"/>
    </source>
</evidence>
<keyword evidence="1 6" id="KW-0808">Transferase</keyword>
<dbReference type="PANTHER" id="PTHR43877:SF2">
    <property type="entry name" value="AMINOALKYLPHOSPHONATE N-ACETYLTRANSFERASE-RELATED"/>
    <property type="match status" value="1"/>
</dbReference>
<dbReference type="PANTHER" id="PTHR43877">
    <property type="entry name" value="AMINOALKYLPHOSPHONATE N-ACETYLTRANSFERASE-RELATED-RELATED"/>
    <property type="match status" value="1"/>
</dbReference>
<evidence type="ECO:0000313" key="6">
    <source>
        <dbReference type="EMBL" id="RFU53717.1"/>
    </source>
</evidence>
<dbReference type="PROSITE" id="PS51186">
    <property type="entry name" value="GNAT"/>
    <property type="match status" value="1"/>
</dbReference>
<feature type="domain" description="N-acetyltransferase" evidence="3">
    <location>
        <begin position="1"/>
        <end position="158"/>
    </location>
</feature>
<dbReference type="CDD" id="cd04301">
    <property type="entry name" value="NAT_SF"/>
    <property type="match status" value="1"/>
</dbReference>
<dbReference type="Proteomes" id="UP000246115">
    <property type="component" value="Chromosome"/>
</dbReference>
<dbReference type="OrthoDB" id="5419426at2"/>
<keyword evidence="2" id="KW-0012">Acyltransferase</keyword>
<gene>
    <name evidence="4" type="ORF">DDV21_006940</name>
    <name evidence="5" type="ORF">DDV22_02845</name>
    <name evidence="6" type="ORF">DDV23_03245</name>
</gene>
<dbReference type="InterPro" id="IPR016181">
    <property type="entry name" value="Acyl_CoA_acyltransferase"/>
</dbReference>
<proteinExistence type="predicted"/>
<dbReference type="KEGG" id="schj:DDV21_006940"/>
<evidence type="ECO:0000313" key="5">
    <source>
        <dbReference type="EMBL" id="RFU51597.1"/>
    </source>
</evidence>
<evidence type="ECO:0000256" key="1">
    <source>
        <dbReference type="ARBA" id="ARBA00022679"/>
    </source>
</evidence>
<dbReference type="EMBL" id="QVQY01000004">
    <property type="protein sequence ID" value="RFU51597.1"/>
    <property type="molecule type" value="Genomic_DNA"/>
</dbReference>
<dbReference type="Proteomes" id="UP000262901">
    <property type="component" value="Unassembled WGS sequence"/>
</dbReference>
<reference evidence="6 8" key="2">
    <citation type="submission" date="2018-08" db="EMBL/GenBank/DDBJ databases">
        <title>Draft genome of Streptococcus sp. nov. Z1.</title>
        <authorList>
            <person name="Tian Z."/>
        </authorList>
    </citation>
    <scope>NUCLEOTIDE SEQUENCE [LARGE SCALE GENOMIC DNA]</scope>
    <source>
        <strain evidence="6">Z1</strain>
        <strain evidence="8">Z1(2018)</strain>
    </source>
</reference>
<reference evidence="7" key="3">
    <citation type="submission" date="2018-08" db="EMBL/GenBank/DDBJ databases">
        <title>Streptococcus chenjunshii sp. nov., isolated from stools sample of the Tibetan antelope in the Qinghai-Tibet plateau, China.</title>
        <authorList>
            <person name="Tian Z."/>
        </authorList>
    </citation>
    <scope>NUCLEOTIDE SEQUENCE [LARGE SCALE GENOMIC DNA]</scope>
    <source>
        <strain evidence="7">Z15</strain>
    </source>
</reference>
<protein>
    <submittedName>
        <fullName evidence="6">GNAT family N-acetyltransferase</fullName>
    </submittedName>
</protein>
<dbReference type="InterPro" id="IPR050832">
    <property type="entry name" value="Bact_Acetyltransf"/>
</dbReference>
<dbReference type="GO" id="GO:0016747">
    <property type="term" value="F:acyltransferase activity, transferring groups other than amino-acyl groups"/>
    <property type="evidence" value="ECO:0007669"/>
    <property type="project" value="InterPro"/>
</dbReference>
<dbReference type="Pfam" id="PF00583">
    <property type="entry name" value="Acetyltransf_1"/>
    <property type="match status" value="1"/>
</dbReference>
<dbReference type="Proteomes" id="UP000264056">
    <property type="component" value="Unassembled WGS sequence"/>
</dbReference>
<evidence type="ECO:0000313" key="9">
    <source>
        <dbReference type="Proteomes" id="UP000264056"/>
    </source>
</evidence>
<dbReference type="SUPFAM" id="SSF55729">
    <property type="entry name" value="Acyl-CoA N-acyltransferases (Nat)"/>
    <property type="match status" value="1"/>
</dbReference>
<evidence type="ECO:0000259" key="3">
    <source>
        <dbReference type="PROSITE" id="PS51186"/>
    </source>
</evidence>
<dbReference type="RefSeq" id="WP_116877672.1">
    <property type="nucleotide sequence ID" value="NZ_CP031733.1"/>
</dbReference>
<dbReference type="AlphaFoldDB" id="A0A372KN60"/>